<dbReference type="NCBIfam" id="TIGR03506">
    <property type="entry name" value="FlgEFG_subfam"/>
    <property type="match status" value="1"/>
</dbReference>
<evidence type="ECO:0000259" key="5">
    <source>
        <dbReference type="Pfam" id="PF00460"/>
    </source>
</evidence>
<dbReference type="InterPro" id="IPR020013">
    <property type="entry name" value="Flagellar_FlgE/F/G"/>
</dbReference>
<dbReference type="PANTHER" id="PTHR30435">
    <property type="entry name" value="FLAGELLAR PROTEIN"/>
    <property type="match status" value="1"/>
</dbReference>
<dbReference type="Proteomes" id="UP000319619">
    <property type="component" value="Unassembled WGS sequence"/>
</dbReference>
<dbReference type="PANTHER" id="PTHR30435:SF19">
    <property type="entry name" value="FLAGELLAR BASAL-BODY ROD PROTEIN FLGG"/>
    <property type="match status" value="1"/>
</dbReference>
<dbReference type="Pfam" id="PF00460">
    <property type="entry name" value="Flg_bb_rod"/>
    <property type="match status" value="1"/>
</dbReference>
<accession>A0A532UZY3</accession>
<dbReference type="InterPro" id="IPR037925">
    <property type="entry name" value="FlgE/F/G-like"/>
</dbReference>
<organism evidence="8 9">
    <name type="scientific">candidate division LCP-89 bacterium B3_LCP</name>
    <dbReference type="NCBI Taxonomy" id="2012998"/>
    <lineage>
        <taxon>Bacteria</taxon>
        <taxon>Pseudomonadati</taxon>
        <taxon>Bacteria division LCP-89</taxon>
    </lineage>
</organism>
<dbReference type="InterPro" id="IPR010930">
    <property type="entry name" value="Flg_bb/hook_C_dom"/>
</dbReference>
<evidence type="ECO:0000313" key="9">
    <source>
        <dbReference type="Proteomes" id="UP000319619"/>
    </source>
</evidence>
<evidence type="ECO:0000259" key="6">
    <source>
        <dbReference type="Pfam" id="PF06429"/>
    </source>
</evidence>
<evidence type="ECO:0000256" key="3">
    <source>
        <dbReference type="ARBA" id="ARBA00023143"/>
    </source>
</evidence>
<comment type="subcellular location">
    <subcellularLocation>
        <location evidence="1 4">Bacterial flagellum basal body</location>
    </subcellularLocation>
</comment>
<feature type="domain" description="Flagellar basal body rod protein N-terminal" evidence="5">
    <location>
        <begin position="15"/>
        <end position="45"/>
    </location>
</feature>
<dbReference type="InterPro" id="IPR019776">
    <property type="entry name" value="Flagellar_basal_body_rod_CS"/>
</dbReference>
<evidence type="ECO:0000256" key="1">
    <source>
        <dbReference type="ARBA" id="ARBA00004117"/>
    </source>
</evidence>
<keyword evidence="3 4" id="KW-0975">Bacterial flagellum</keyword>
<dbReference type="Pfam" id="PF22692">
    <property type="entry name" value="LlgE_F_G_D1"/>
    <property type="match status" value="1"/>
</dbReference>
<comment type="caution">
    <text evidence="8">The sequence shown here is derived from an EMBL/GenBank/DDBJ whole genome shotgun (WGS) entry which is preliminary data.</text>
</comment>
<dbReference type="AlphaFoldDB" id="A0A532UZY3"/>
<dbReference type="SUPFAM" id="SSF117143">
    <property type="entry name" value="Flagellar hook protein flgE"/>
    <property type="match status" value="1"/>
</dbReference>
<evidence type="ECO:0000313" key="8">
    <source>
        <dbReference type="EMBL" id="TKJ40287.1"/>
    </source>
</evidence>
<dbReference type="GO" id="GO:0009425">
    <property type="term" value="C:bacterial-type flagellum basal body"/>
    <property type="evidence" value="ECO:0007669"/>
    <property type="project" value="UniProtKB-SubCell"/>
</dbReference>
<dbReference type="InterPro" id="IPR001444">
    <property type="entry name" value="Flag_bb_rod_N"/>
</dbReference>
<reference evidence="8 9" key="1">
    <citation type="submission" date="2017-06" db="EMBL/GenBank/DDBJ databases">
        <title>Novel microbial phyla capable of carbon fixation and sulfur reduction in deep-sea sediments.</title>
        <authorList>
            <person name="Huang J."/>
            <person name="Baker B."/>
            <person name="Wang Y."/>
        </authorList>
    </citation>
    <scope>NUCLEOTIDE SEQUENCE [LARGE SCALE GENOMIC DNA]</scope>
    <source>
        <strain evidence="8">B3_LCP</strain>
    </source>
</reference>
<comment type="similarity">
    <text evidence="2 4">Belongs to the flagella basal body rod proteins family.</text>
</comment>
<gene>
    <name evidence="8" type="ORF">CEE37_08140</name>
</gene>
<evidence type="ECO:0000256" key="4">
    <source>
        <dbReference type="RuleBase" id="RU362116"/>
    </source>
</evidence>
<evidence type="ECO:0000259" key="7">
    <source>
        <dbReference type="Pfam" id="PF22692"/>
    </source>
</evidence>
<evidence type="ECO:0000256" key="2">
    <source>
        <dbReference type="ARBA" id="ARBA00009677"/>
    </source>
</evidence>
<feature type="domain" description="Flagellar hook protein FlgE/F/G-like D1" evidence="7">
    <location>
        <begin position="97"/>
        <end position="154"/>
    </location>
</feature>
<feature type="domain" description="Flagellar basal-body/hook protein C-terminal" evidence="6">
    <location>
        <begin position="210"/>
        <end position="252"/>
    </location>
</feature>
<protein>
    <submittedName>
        <fullName evidence="8">Uncharacterized protein</fullName>
    </submittedName>
</protein>
<dbReference type="EMBL" id="NJBN01000005">
    <property type="protein sequence ID" value="TKJ40287.1"/>
    <property type="molecule type" value="Genomic_DNA"/>
</dbReference>
<proteinExistence type="inferred from homology"/>
<dbReference type="InterPro" id="IPR053967">
    <property type="entry name" value="LlgE_F_G-like_D1"/>
</dbReference>
<dbReference type="Pfam" id="PF06429">
    <property type="entry name" value="Flg_bbr_C"/>
    <property type="match status" value="1"/>
</dbReference>
<dbReference type="GO" id="GO:0071978">
    <property type="term" value="P:bacterial-type flagellum-dependent swarming motility"/>
    <property type="evidence" value="ECO:0007669"/>
    <property type="project" value="TreeGrafter"/>
</dbReference>
<sequence>MKQDNKESDTMIKGIYHSAEGMLAGQRHLETVSNNLANASTIGYKKEKISFRQALNNSSFPPYPFLSGEKFVQAQRGGQMMNQQGSLKRTDNPLDVAIVGDGFFAVDTGNGLAYSRDGRFALNGEGELVTLTGYPVLTAGGTLQLQDGDLRISPEGELVLYDNGSKREQILDSLMVVAFNDPSQLTPTRDGLLVTDQEPVALDEPVIRVGYLEESTVDVVSGMVEMIELNRMYEASAKAIHTQDQTLSKAVNDVGRVR</sequence>
<dbReference type="PROSITE" id="PS00588">
    <property type="entry name" value="FLAGELLA_BB_ROD"/>
    <property type="match status" value="1"/>
</dbReference>
<name>A0A532UZY3_UNCL8</name>